<reference evidence="2" key="1">
    <citation type="submission" date="2020-08" db="EMBL/GenBank/DDBJ databases">
        <title>Multicomponent nature underlies the extraordinary mechanical properties of spider dragline silk.</title>
        <authorList>
            <person name="Kono N."/>
            <person name="Nakamura H."/>
            <person name="Mori M."/>
            <person name="Yoshida Y."/>
            <person name="Ohtoshi R."/>
            <person name="Malay A.D."/>
            <person name="Moran D.A.P."/>
            <person name="Tomita M."/>
            <person name="Numata K."/>
            <person name="Arakawa K."/>
        </authorList>
    </citation>
    <scope>NUCLEOTIDE SEQUENCE</scope>
</reference>
<gene>
    <name evidence="2" type="ORF">TNIN_351681</name>
</gene>
<feature type="region of interest" description="Disordered" evidence="1">
    <location>
        <begin position="1"/>
        <end position="24"/>
    </location>
</feature>
<dbReference type="EMBL" id="BMAV01026534">
    <property type="protein sequence ID" value="GFS51294.1"/>
    <property type="molecule type" value="Genomic_DNA"/>
</dbReference>
<name>A0A8X6JQB6_9ARAC</name>
<sequence>MYNFLERNNKKTKSEARIRMEKKKKSKKRCVHNNDFQFRSRMISRGGAAIGIPMLFPLDRSTQLANSSTRSARCSPFAYEIVRFIIFYHVSEKDFSSKCHCVK</sequence>
<proteinExistence type="predicted"/>
<evidence type="ECO:0000313" key="3">
    <source>
        <dbReference type="Proteomes" id="UP000886998"/>
    </source>
</evidence>
<protein>
    <submittedName>
        <fullName evidence="2">Uncharacterized protein</fullName>
    </submittedName>
</protein>
<accession>A0A8X6JQB6</accession>
<dbReference type="Proteomes" id="UP000886998">
    <property type="component" value="Unassembled WGS sequence"/>
</dbReference>
<keyword evidence="3" id="KW-1185">Reference proteome</keyword>
<comment type="caution">
    <text evidence="2">The sequence shown here is derived from an EMBL/GenBank/DDBJ whole genome shotgun (WGS) entry which is preliminary data.</text>
</comment>
<feature type="compositionally biased region" description="Basic and acidic residues" evidence="1">
    <location>
        <begin position="7"/>
        <end position="19"/>
    </location>
</feature>
<dbReference type="AlphaFoldDB" id="A0A8X6JQB6"/>
<evidence type="ECO:0000256" key="1">
    <source>
        <dbReference type="SAM" id="MobiDB-lite"/>
    </source>
</evidence>
<organism evidence="2 3">
    <name type="scientific">Trichonephila inaurata madagascariensis</name>
    <dbReference type="NCBI Taxonomy" id="2747483"/>
    <lineage>
        <taxon>Eukaryota</taxon>
        <taxon>Metazoa</taxon>
        <taxon>Ecdysozoa</taxon>
        <taxon>Arthropoda</taxon>
        <taxon>Chelicerata</taxon>
        <taxon>Arachnida</taxon>
        <taxon>Araneae</taxon>
        <taxon>Araneomorphae</taxon>
        <taxon>Entelegynae</taxon>
        <taxon>Araneoidea</taxon>
        <taxon>Nephilidae</taxon>
        <taxon>Trichonephila</taxon>
        <taxon>Trichonephila inaurata</taxon>
    </lineage>
</organism>
<evidence type="ECO:0000313" key="2">
    <source>
        <dbReference type="EMBL" id="GFS51294.1"/>
    </source>
</evidence>